<dbReference type="Pfam" id="PF00069">
    <property type="entry name" value="Pkinase"/>
    <property type="match status" value="1"/>
</dbReference>
<dbReference type="InterPro" id="IPR008271">
    <property type="entry name" value="Ser/Thr_kinase_AS"/>
</dbReference>
<dbReference type="PROSITE" id="PS50011">
    <property type="entry name" value="PROTEIN_KINASE_DOM"/>
    <property type="match status" value="1"/>
</dbReference>
<keyword evidence="3 6" id="KW-0418">Kinase</keyword>
<dbReference type="InterPro" id="IPR000719">
    <property type="entry name" value="Prot_kinase_dom"/>
</dbReference>
<keyword evidence="4" id="KW-0067">ATP-binding</keyword>
<dbReference type="SMART" id="SM00220">
    <property type="entry name" value="S_TKc"/>
    <property type="match status" value="1"/>
</dbReference>
<dbReference type="CDD" id="cd14014">
    <property type="entry name" value="STKc_PknB_like"/>
    <property type="match status" value="1"/>
</dbReference>
<evidence type="ECO:0000256" key="4">
    <source>
        <dbReference type="ARBA" id="ARBA00022840"/>
    </source>
</evidence>
<accession>A0A510KI44</accession>
<dbReference type="EMBL" id="AP019840">
    <property type="protein sequence ID" value="BBM51356.1"/>
    <property type="molecule type" value="Genomic_DNA"/>
</dbReference>
<dbReference type="GO" id="GO:0034045">
    <property type="term" value="C:phagophore assembly site membrane"/>
    <property type="evidence" value="ECO:0007669"/>
    <property type="project" value="TreeGrafter"/>
</dbReference>
<evidence type="ECO:0000256" key="2">
    <source>
        <dbReference type="ARBA" id="ARBA00022741"/>
    </source>
</evidence>
<dbReference type="InterPro" id="IPR011009">
    <property type="entry name" value="Kinase-like_dom_sf"/>
</dbReference>
<dbReference type="AlphaFoldDB" id="A0A510KI44"/>
<dbReference type="PANTHER" id="PTHR24348">
    <property type="entry name" value="SERINE/THREONINE-PROTEIN KINASE UNC-51-RELATED"/>
    <property type="match status" value="1"/>
</dbReference>
<dbReference type="RefSeq" id="WP_146995890.1">
    <property type="nucleotide sequence ID" value="NZ_AP019840.1"/>
</dbReference>
<protein>
    <submittedName>
        <fullName evidence="6">Serine/threonine protein kinase</fullName>
    </submittedName>
</protein>
<dbReference type="GO" id="GO:0005829">
    <property type="term" value="C:cytosol"/>
    <property type="evidence" value="ECO:0007669"/>
    <property type="project" value="TreeGrafter"/>
</dbReference>
<feature type="domain" description="Protein kinase" evidence="5">
    <location>
        <begin position="14"/>
        <end position="271"/>
    </location>
</feature>
<evidence type="ECO:0000256" key="3">
    <source>
        <dbReference type="ARBA" id="ARBA00022777"/>
    </source>
</evidence>
<evidence type="ECO:0000259" key="5">
    <source>
        <dbReference type="PROSITE" id="PS50011"/>
    </source>
</evidence>
<dbReference type="GO" id="GO:0042594">
    <property type="term" value="P:response to starvation"/>
    <property type="evidence" value="ECO:0007669"/>
    <property type="project" value="TreeGrafter"/>
</dbReference>
<dbReference type="STRING" id="1122173.GCA_000482505_02062"/>
<sequence length="275" mass="32962">MDFLPLEYKLNGKYKIESYASKTDFSNIYLSSYNNKQYIIKECFPSKFVIRDNNIVFTDRYQKNFKMLKESFYREANVLKRFNNDNIIKLNEYFEENGTVYLIMEYFKGRTLKKYILENDVLEKDIVKIFFDILEAIKEIHNKNVIHRDIKPSNILINGKQKIKIIDFGSSLIDEEKNGIYIKVTDCYSPLEMYSLKAENDVRTDIYSLCALLYFMLNKQKPMDVLKRFYYPELLYEKEVDELLKQVIFKGLSINKDERYSSCEELLEELKKLEI</sequence>
<dbReference type="SUPFAM" id="SSF56112">
    <property type="entry name" value="Protein kinase-like (PK-like)"/>
    <property type="match status" value="1"/>
</dbReference>
<dbReference type="GO" id="GO:0005524">
    <property type="term" value="F:ATP binding"/>
    <property type="evidence" value="ECO:0007669"/>
    <property type="project" value="UniProtKB-KW"/>
</dbReference>
<dbReference type="InterPro" id="IPR045269">
    <property type="entry name" value="Atg1-like"/>
</dbReference>
<gene>
    <name evidence="6" type="ORF">JMUB3935_0323</name>
</gene>
<proteinExistence type="predicted"/>
<keyword evidence="1" id="KW-0808">Transferase</keyword>
<organism evidence="6 7">
    <name type="scientific">Leptotrichia trevisanii</name>
    <dbReference type="NCBI Taxonomy" id="109328"/>
    <lineage>
        <taxon>Bacteria</taxon>
        <taxon>Fusobacteriati</taxon>
        <taxon>Fusobacteriota</taxon>
        <taxon>Fusobacteriia</taxon>
        <taxon>Fusobacteriales</taxon>
        <taxon>Leptotrichiaceae</taxon>
        <taxon>Leptotrichia</taxon>
    </lineage>
</organism>
<dbReference type="PROSITE" id="PS00108">
    <property type="entry name" value="PROTEIN_KINASE_ST"/>
    <property type="match status" value="1"/>
</dbReference>
<evidence type="ECO:0000256" key="1">
    <source>
        <dbReference type="ARBA" id="ARBA00022679"/>
    </source>
</evidence>
<evidence type="ECO:0000313" key="6">
    <source>
        <dbReference type="EMBL" id="BBM51356.1"/>
    </source>
</evidence>
<keyword evidence="6" id="KW-0723">Serine/threonine-protein kinase</keyword>
<name>A0A510KI44_9FUSO</name>
<evidence type="ECO:0000313" key="7">
    <source>
        <dbReference type="Proteomes" id="UP000321378"/>
    </source>
</evidence>
<dbReference type="Proteomes" id="UP000321378">
    <property type="component" value="Chromosome"/>
</dbReference>
<dbReference type="Gene3D" id="1.10.510.10">
    <property type="entry name" value="Transferase(Phosphotransferase) domain 1"/>
    <property type="match status" value="1"/>
</dbReference>
<dbReference type="GO" id="GO:0004674">
    <property type="term" value="F:protein serine/threonine kinase activity"/>
    <property type="evidence" value="ECO:0007669"/>
    <property type="project" value="UniProtKB-KW"/>
</dbReference>
<dbReference type="PANTHER" id="PTHR24348:SF22">
    <property type="entry name" value="NON-SPECIFIC SERINE_THREONINE PROTEIN KINASE"/>
    <property type="match status" value="1"/>
</dbReference>
<reference evidence="6 7" key="1">
    <citation type="submission" date="2019-07" db="EMBL/GenBank/DDBJ databases">
        <title>Complete Genome Sequence of Leptotrichia trevisanii Strain JMUB3935.</title>
        <authorList>
            <person name="Watanabe S."/>
            <person name="Cui L."/>
        </authorList>
    </citation>
    <scope>NUCLEOTIDE SEQUENCE [LARGE SCALE GENOMIC DNA]</scope>
    <source>
        <strain evidence="6 7">JMUB3935</strain>
    </source>
</reference>
<keyword evidence="2" id="KW-0547">Nucleotide-binding</keyword>
<dbReference type="GO" id="GO:0005776">
    <property type="term" value="C:autophagosome"/>
    <property type="evidence" value="ECO:0007669"/>
    <property type="project" value="TreeGrafter"/>
</dbReference>